<dbReference type="InterPro" id="IPR009056">
    <property type="entry name" value="Cyt_c-like_dom"/>
</dbReference>
<keyword evidence="9 21" id="KW-0812">Transmembrane</keyword>
<dbReference type="PIRSF" id="PIRSF000006">
    <property type="entry name" value="Cbb3-Cox_fixP"/>
    <property type="match status" value="1"/>
</dbReference>
<dbReference type="UniPathway" id="UPA00705"/>
<evidence type="ECO:0000256" key="16">
    <source>
        <dbReference type="ARBA" id="ARBA00023004"/>
    </source>
</evidence>
<comment type="caution">
    <text evidence="23">The sequence shown here is derived from an EMBL/GenBank/DDBJ whole genome shotgun (WGS) entry which is preliminary data.</text>
</comment>
<keyword evidence="16 19" id="KW-0408">Iron</keyword>
<dbReference type="GO" id="GO:0005886">
    <property type="term" value="C:plasma membrane"/>
    <property type="evidence" value="ECO:0007669"/>
    <property type="project" value="UniProtKB-SubCell"/>
</dbReference>
<feature type="binding site" description="covalent" evidence="20">
    <location>
        <position position="218"/>
    </location>
    <ligand>
        <name>heme c</name>
        <dbReference type="ChEBI" id="CHEBI:61717"/>
        <label>2</label>
    </ligand>
</feature>
<dbReference type="InterPro" id="IPR036909">
    <property type="entry name" value="Cyt_c-like_dom_sf"/>
</dbReference>
<comment type="pathway">
    <text evidence="2 19">Energy metabolism; oxidative phosphorylation.</text>
</comment>
<dbReference type="Proteomes" id="UP000654401">
    <property type="component" value="Unassembled WGS sequence"/>
</dbReference>
<sequence>MSENNPFPNENNTGHFWDDNLRELSNDPPGWWRIGFHASWIFCIVYFVLYPALPSLDGYTKGTMGWTAVGEYKQDLSAIDQVREKWERQINDPATTPAMIIADDELRNYTVRSAKVLFGDYCAACHGAGGAGNAAMSVSESGYPVLADDDWLYGGTVEQIQTTINNGRKGIMTPYGARLSSDEIEDLAKHVVALSEGSEHAAGKALFMEPTKGGCFACHGMDAKGLAPLGSANLTDAVWRFDVQGGGDNRLASARHTIAHGVNGELMDPQSRNAVMPAFGPLGKSLSEGTIKKLAVYVHQLGGGK</sequence>
<comment type="cofactor">
    <cofactor evidence="19 20">
        <name>heme c</name>
        <dbReference type="ChEBI" id="CHEBI:61717"/>
    </cofactor>
    <text evidence="19 20">Binds 2 heme C groups per subunit.</text>
</comment>
<evidence type="ECO:0000313" key="23">
    <source>
        <dbReference type="EMBL" id="MBC8519010.1"/>
    </source>
</evidence>
<organism evidence="23 24">
    <name type="scientific">Candidatus Thiopontia autotrophica</name>
    <dbReference type="NCBI Taxonomy" id="2841688"/>
    <lineage>
        <taxon>Bacteria</taxon>
        <taxon>Pseudomonadati</taxon>
        <taxon>Pseudomonadota</taxon>
        <taxon>Gammaproteobacteria</taxon>
        <taxon>Candidatus Thiopontia</taxon>
    </lineage>
</organism>
<feature type="binding site" description="covalent" evidence="20">
    <location>
        <position position="215"/>
    </location>
    <ligand>
        <name>heme c</name>
        <dbReference type="ChEBI" id="CHEBI:61717"/>
        <label>2</label>
    </ligand>
</feature>
<dbReference type="Pfam" id="PF13442">
    <property type="entry name" value="Cytochrome_CBB3"/>
    <property type="match status" value="2"/>
</dbReference>
<keyword evidence="6 19" id="KW-0997">Cell inner membrane</keyword>
<feature type="domain" description="Cytochrome c" evidence="22">
    <location>
        <begin position="109"/>
        <end position="195"/>
    </location>
</feature>
<evidence type="ECO:0000256" key="8">
    <source>
        <dbReference type="ARBA" id="ARBA00022660"/>
    </source>
</evidence>
<evidence type="ECO:0000259" key="22">
    <source>
        <dbReference type="PROSITE" id="PS51007"/>
    </source>
</evidence>
<name>A0A8J6PAK9_9GAMM</name>
<keyword evidence="15 19" id="KW-0560">Oxidoreductase</keyword>
<keyword evidence="10 19" id="KW-0479">Metal-binding</keyword>
<evidence type="ECO:0000256" key="19">
    <source>
        <dbReference type="PIRNR" id="PIRNR000006"/>
    </source>
</evidence>
<evidence type="ECO:0000256" key="12">
    <source>
        <dbReference type="ARBA" id="ARBA00022781"/>
    </source>
</evidence>
<dbReference type="GO" id="GO:0009055">
    <property type="term" value="F:electron transfer activity"/>
    <property type="evidence" value="ECO:0007669"/>
    <property type="project" value="InterPro"/>
</dbReference>
<evidence type="ECO:0000256" key="1">
    <source>
        <dbReference type="ARBA" id="ARBA00004533"/>
    </source>
</evidence>
<dbReference type="Gene3D" id="1.10.760.10">
    <property type="entry name" value="Cytochrome c-like domain"/>
    <property type="match status" value="2"/>
</dbReference>
<comment type="subunit">
    <text evidence="19">Component of the cbb3-type cytochrome c oxidase.</text>
</comment>
<keyword evidence="18 19" id="KW-0472">Membrane</keyword>
<keyword evidence="12 19" id="KW-0375">Hydrogen ion transport</keyword>
<evidence type="ECO:0000256" key="18">
    <source>
        <dbReference type="ARBA" id="ARBA00023136"/>
    </source>
</evidence>
<keyword evidence="14 21" id="KW-1133">Transmembrane helix</keyword>
<feature type="domain" description="Cytochrome c" evidence="22">
    <location>
        <begin position="198"/>
        <end position="302"/>
    </location>
</feature>
<comment type="similarity">
    <text evidence="3 19">Belongs to the CcoP / FixP family.</text>
</comment>
<feature type="binding site" description="covalent" evidence="20">
    <location>
        <position position="125"/>
    </location>
    <ligand>
        <name>heme c</name>
        <dbReference type="ChEBI" id="CHEBI:61717"/>
        <label>1</label>
    </ligand>
</feature>
<dbReference type="PRINTS" id="PR00605">
    <property type="entry name" value="CYTCHROMECIC"/>
</dbReference>
<dbReference type="InterPro" id="IPR050597">
    <property type="entry name" value="Cytochrome_c_Oxidase_Subunit"/>
</dbReference>
<keyword evidence="11" id="KW-0677">Repeat</keyword>
<evidence type="ECO:0000256" key="21">
    <source>
        <dbReference type="SAM" id="Phobius"/>
    </source>
</evidence>
<dbReference type="GO" id="GO:0006119">
    <property type="term" value="P:oxidative phosphorylation"/>
    <property type="evidence" value="ECO:0007669"/>
    <property type="project" value="UniProtKB-UniPathway"/>
</dbReference>
<reference evidence="23 24" key="1">
    <citation type="submission" date="2020-08" db="EMBL/GenBank/DDBJ databases">
        <title>Bridging the membrane lipid divide: bacteria of the FCB group superphylum have the potential to synthesize archaeal ether lipids.</title>
        <authorList>
            <person name="Villanueva L."/>
            <person name="Von Meijenfeldt F.A.B."/>
            <person name="Westbye A.B."/>
            <person name="Yadav S."/>
            <person name="Hopmans E.C."/>
            <person name="Dutilh B.E."/>
            <person name="Sinninghe Damste J.S."/>
        </authorList>
    </citation>
    <scope>NUCLEOTIDE SEQUENCE [LARGE SCALE GENOMIC DNA]</scope>
    <source>
        <strain evidence="23">NIOZ-UU100</strain>
    </source>
</reference>
<comment type="subcellular location">
    <subcellularLocation>
        <location evidence="1 19">Cell inner membrane</location>
    </subcellularLocation>
</comment>
<evidence type="ECO:0000313" key="24">
    <source>
        <dbReference type="Proteomes" id="UP000654401"/>
    </source>
</evidence>
<gene>
    <name evidence="23" type="primary">ccoP</name>
    <name evidence="23" type="ORF">H8D24_01190</name>
</gene>
<dbReference type="InterPro" id="IPR038414">
    <property type="entry name" value="CcoP_N_sf"/>
</dbReference>
<dbReference type="Gene3D" id="6.10.280.130">
    <property type="match status" value="1"/>
</dbReference>
<dbReference type="GO" id="GO:1902600">
    <property type="term" value="P:proton transmembrane transport"/>
    <property type="evidence" value="ECO:0007669"/>
    <property type="project" value="UniProtKB-KW"/>
</dbReference>
<dbReference type="InterPro" id="IPR032858">
    <property type="entry name" value="CcoP_N"/>
</dbReference>
<dbReference type="InterPro" id="IPR004678">
    <property type="entry name" value="Cyt_c_oxidase_cbb3_su3"/>
</dbReference>
<keyword evidence="5 19" id="KW-1003">Cell membrane</keyword>
<evidence type="ECO:0000256" key="13">
    <source>
        <dbReference type="ARBA" id="ARBA00022982"/>
    </source>
</evidence>
<keyword evidence="13 19" id="KW-0249">Electron transport</keyword>
<evidence type="ECO:0000256" key="3">
    <source>
        <dbReference type="ARBA" id="ARBA00006113"/>
    </source>
</evidence>
<dbReference type="GO" id="GO:0016491">
    <property type="term" value="F:oxidoreductase activity"/>
    <property type="evidence" value="ECO:0007669"/>
    <property type="project" value="UniProtKB-KW"/>
</dbReference>
<accession>A0A8J6PAK9</accession>
<keyword evidence="17 19" id="KW-0406">Ion transport</keyword>
<evidence type="ECO:0000256" key="5">
    <source>
        <dbReference type="ARBA" id="ARBA00022475"/>
    </source>
</evidence>
<keyword evidence="8 19" id="KW-0679">Respiratory chain</keyword>
<dbReference type="GO" id="GO:0020037">
    <property type="term" value="F:heme binding"/>
    <property type="evidence" value="ECO:0007669"/>
    <property type="project" value="InterPro"/>
</dbReference>
<evidence type="ECO:0000256" key="10">
    <source>
        <dbReference type="ARBA" id="ARBA00022723"/>
    </source>
</evidence>
<dbReference type="InterPro" id="IPR008168">
    <property type="entry name" value="Cyt_C_IC"/>
</dbReference>
<dbReference type="GO" id="GO:0005506">
    <property type="term" value="F:iron ion binding"/>
    <property type="evidence" value="ECO:0007669"/>
    <property type="project" value="InterPro"/>
</dbReference>
<evidence type="ECO:0000256" key="17">
    <source>
        <dbReference type="ARBA" id="ARBA00023065"/>
    </source>
</evidence>
<feature type="binding site" description="covalent" evidence="20">
    <location>
        <position position="122"/>
    </location>
    <ligand>
        <name>heme c</name>
        <dbReference type="ChEBI" id="CHEBI:61717"/>
        <label>1</label>
    </ligand>
</feature>
<dbReference type="PANTHER" id="PTHR33751:SF1">
    <property type="entry name" value="CBB3-TYPE CYTOCHROME C OXIDASE SUBUNIT FIXP"/>
    <property type="match status" value="1"/>
</dbReference>
<keyword evidence="7 19" id="KW-0349">Heme</keyword>
<evidence type="ECO:0000256" key="9">
    <source>
        <dbReference type="ARBA" id="ARBA00022692"/>
    </source>
</evidence>
<evidence type="ECO:0000256" key="20">
    <source>
        <dbReference type="PIRSR" id="PIRSR000006-2"/>
    </source>
</evidence>
<dbReference type="AlphaFoldDB" id="A0A8J6PAK9"/>
<keyword evidence="4 19" id="KW-0813">Transport</keyword>
<dbReference type="PROSITE" id="PS51007">
    <property type="entry name" value="CYTC"/>
    <property type="match status" value="2"/>
</dbReference>
<evidence type="ECO:0000256" key="15">
    <source>
        <dbReference type="ARBA" id="ARBA00023002"/>
    </source>
</evidence>
<protein>
    <recommendedName>
        <fullName evidence="19">Cbb3-type cytochrome c oxidase subunit</fullName>
    </recommendedName>
</protein>
<dbReference type="PANTHER" id="PTHR33751">
    <property type="entry name" value="CBB3-TYPE CYTOCHROME C OXIDASE SUBUNIT FIXP"/>
    <property type="match status" value="1"/>
</dbReference>
<dbReference type="SUPFAM" id="SSF46626">
    <property type="entry name" value="Cytochrome c"/>
    <property type="match status" value="2"/>
</dbReference>
<evidence type="ECO:0000256" key="14">
    <source>
        <dbReference type="ARBA" id="ARBA00022989"/>
    </source>
</evidence>
<evidence type="ECO:0000256" key="7">
    <source>
        <dbReference type="ARBA" id="ARBA00022617"/>
    </source>
</evidence>
<dbReference type="Pfam" id="PF14715">
    <property type="entry name" value="FixP_N"/>
    <property type="match status" value="1"/>
</dbReference>
<evidence type="ECO:0000256" key="2">
    <source>
        <dbReference type="ARBA" id="ARBA00004673"/>
    </source>
</evidence>
<feature type="transmembrane region" description="Helical" evidence="21">
    <location>
        <begin position="31"/>
        <end position="53"/>
    </location>
</feature>
<proteinExistence type="inferred from homology"/>
<evidence type="ECO:0000256" key="6">
    <source>
        <dbReference type="ARBA" id="ARBA00022519"/>
    </source>
</evidence>
<comment type="function">
    <text evidence="19">C-type cytochrome. Part of the cbb3-type cytochrome c oxidase complex.</text>
</comment>
<evidence type="ECO:0000256" key="11">
    <source>
        <dbReference type="ARBA" id="ARBA00022737"/>
    </source>
</evidence>
<evidence type="ECO:0000256" key="4">
    <source>
        <dbReference type="ARBA" id="ARBA00022448"/>
    </source>
</evidence>
<dbReference type="EMBL" id="JACNFK010000014">
    <property type="protein sequence ID" value="MBC8519010.1"/>
    <property type="molecule type" value="Genomic_DNA"/>
</dbReference>
<dbReference type="NCBIfam" id="TIGR00782">
    <property type="entry name" value="ccoP"/>
    <property type="match status" value="1"/>
</dbReference>